<dbReference type="InterPro" id="IPR036390">
    <property type="entry name" value="WH_DNA-bd_sf"/>
</dbReference>
<dbReference type="CDD" id="cd00609">
    <property type="entry name" value="AAT_like"/>
    <property type="match status" value="1"/>
</dbReference>
<dbReference type="Gene3D" id="1.10.10.10">
    <property type="entry name" value="Winged helix-like DNA-binding domain superfamily/Winged helix DNA-binding domain"/>
    <property type="match status" value="1"/>
</dbReference>
<dbReference type="PATRIC" id="fig|1261127.3.peg.2711"/>
<protein>
    <submittedName>
        <fullName evidence="7">GntR family transcriptional regulator</fullName>
    </submittedName>
</protein>
<dbReference type="PANTHER" id="PTHR46577:SF1">
    <property type="entry name" value="HTH-TYPE TRANSCRIPTIONAL REGULATORY PROTEIN GABR"/>
    <property type="match status" value="1"/>
</dbReference>
<dbReference type="AlphaFoldDB" id="A0A0F6TVH0"/>
<dbReference type="SUPFAM" id="SSF53383">
    <property type="entry name" value="PLP-dependent transferases"/>
    <property type="match status" value="1"/>
</dbReference>
<keyword evidence="3" id="KW-0805">Transcription regulation</keyword>
<dbReference type="OrthoDB" id="9804020at2"/>
<reference evidence="7 8" key="1">
    <citation type="journal article" date="2013" name="Appl. Microbiol. Biotechnol.">
        <title>Glycerol assimilation and production of 1,3-propanediol by Citrobacter amalonaticus Y19.</title>
        <authorList>
            <person name="Ainala S.K."/>
            <person name="Ashok S."/>
            <person name="Ko Y."/>
            <person name="Park S."/>
        </authorList>
    </citation>
    <scope>NUCLEOTIDE SEQUENCE [LARGE SCALE GENOMIC DNA]</scope>
    <source>
        <strain evidence="7 8">Y19</strain>
    </source>
</reference>
<gene>
    <name evidence="7" type="ORF">F384_12930</name>
</gene>
<dbReference type="InterPro" id="IPR015421">
    <property type="entry name" value="PyrdxlP-dep_Trfase_major"/>
</dbReference>
<dbReference type="SUPFAM" id="SSF46785">
    <property type="entry name" value="Winged helix' DNA-binding domain"/>
    <property type="match status" value="1"/>
</dbReference>
<dbReference type="InterPro" id="IPR015424">
    <property type="entry name" value="PyrdxlP-dep_Trfase"/>
</dbReference>
<dbReference type="RefSeq" id="WP_046483328.1">
    <property type="nucleotide sequence ID" value="NZ_CP011132.1"/>
</dbReference>
<evidence type="ECO:0000256" key="5">
    <source>
        <dbReference type="ARBA" id="ARBA00023163"/>
    </source>
</evidence>
<dbReference type="CDD" id="cd07377">
    <property type="entry name" value="WHTH_GntR"/>
    <property type="match status" value="1"/>
</dbReference>
<dbReference type="InterPro" id="IPR051446">
    <property type="entry name" value="HTH_trans_reg/aminotransferase"/>
</dbReference>
<evidence type="ECO:0000256" key="2">
    <source>
        <dbReference type="ARBA" id="ARBA00022898"/>
    </source>
</evidence>
<accession>A0A0F6TVH0</accession>
<dbReference type="Pfam" id="PF00155">
    <property type="entry name" value="Aminotran_1_2"/>
    <property type="match status" value="1"/>
</dbReference>
<evidence type="ECO:0000256" key="4">
    <source>
        <dbReference type="ARBA" id="ARBA00023125"/>
    </source>
</evidence>
<sequence length="469" mass="52838">MKSWGTALNKIRPGEFKFKVLVDTIIHEIETGKLVDGQRLPPQRKVADDLNIGIQTVTNVYKELKRKGLIRGETGRGSFVTRRATDNVNYDILDQQQQTMLDFSNACLIRNAEQEKAWQETCLKLSQEPSQPWIHAFRPIAGLESHRQAAAHWLKEKTGLDAETKSILITNGCAEAINLALSSLAGPNDLVLCEKLTDHGVIGLSQVLGFKLKGLEIDQHGIIPDHFEELCDDQKVTALVCTPNLNNPTGAIMPEHRRRQIAEIAARYHVYIIEDDVYGALLSQQQRPRPIASWAPDLTFYCTSFTKTVLTGLRIGYLIMPPRLALRTESILRVTSWMASPILAEIASRWVMDGTASHLIEIQKKLIRKRQELVKKYFDNYLSGGNRQALSCWLNIPEHWQPDNLTTELRKRHIAVSSSSPFSTDKTAITHAIRVCIGADCNDAQFEQGLLTIYDLLNQYPQIQPTDVV</sequence>
<organism evidence="7 8">
    <name type="scientific">Citrobacter amalonaticus Y19</name>
    <dbReference type="NCBI Taxonomy" id="1261127"/>
    <lineage>
        <taxon>Bacteria</taxon>
        <taxon>Pseudomonadati</taxon>
        <taxon>Pseudomonadota</taxon>
        <taxon>Gammaproteobacteria</taxon>
        <taxon>Enterobacterales</taxon>
        <taxon>Enterobacteriaceae</taxon>
        <taxon>Citrobacter</taxon>
    </lineage>
</organism>
<dbReference type="InterPro" id="IPR004839">
    <property type="entry name" value="Aminotransferase_I/II_large"/>
</dbReference>
<dbReference type="SMART" id="SM00345">
    <property type="entry name" value="HTH_GNTR"/>
    <property type="match status" value="1"/>
</dbReference>
<dbReference type="Gene3D" id="3.40.640.10">
    <property type="entry name" value="Type I PLP-dependent aspartate aminotransferase-like (Major domain)"/>
    <property type="match status" value="1"/>
</dbReference>
<keyword evidence="2" id="KW-0663">Pyridoxal phosphate</keyword>
<dbReference type="EMBL" id="CP011132">
    <property type="protein sequence ID" value="AKE59399.1"/>
    <property type="molecule type" value="Genomic_DNA"/>
</dbReference>
<evidence type="ECO:0000256" key="3">
    <source>
        <dbReference type="ARBA" id="ARBA00023015"/>
    </source>
</evidence>
<dbReference type="Pfam" id="PF00392">
    <property type="entry name" value="GntR"/>
    <property type="match status" value="1"/>
</dbReference>
<dbReference type="Gene3D" id="3.90.1150.10">
    <property type="entry name" value="Aspartate Aminotransferase, domain 1"/>
    <property type="match status" value="1"/>
</dbReference>
<dbReference type="GO" id="GO:0003677">
    <property type="term" value="F:DNA binding"/>
    <property type="evidence" value="ECO:0007669"/>
    <property type="project" value="UniProtKB-KW"/>
</dbReference>
<dbReference type="InterPro" id="IPR036388">
    <property type="entry name" value="WH-like_DNA-bd_sf"/>
</dbReference>
<evidence type="ECO:0000313" key="8">
    <source>
        <dbReference type="Proteomes" id="UP000034085"/>
    </source>
</evidence>
<dbReference type="InterPro" id="IPR015422">
    <property type="entry name" value="PyrdxlP-dep_Trfase_small"/>
</dbReference>
<dbReference type="Proteomes" id="UP000034085">
    <property type="component" value="Chromosome"/>
</dbReference>
<name>A0A0F6TVH0_CITAM</name>
<feature type="domain" description="HTH gntR-type" evidence="6">
    <location>
        <begin position="15"/>
        <end position="83"/>
    </location>
</feature>
<dbReference type="GO" id="GO:0030170">
    <property type="term" value="F:pyridoxal phosphate binding"/>
    <property type="evidence" value="ECO:0007669"/>
    <property type="project" value="InterPro"/>
</dbReference>
<keyword evidence="5" id="KW-0804">Transcription</keyword>
<dbReference type="InterPro" id="IPR000524">
    <property type="entry name" value="Tscrpt_reg_HTH_GntR"/>
</dbReference>
<dbReference type="KEGG" id="cama:F384_12930"/>
<proteinExistence type="inferred from homology"/>
<evidence type="ECO:0000313" key="7">
    <source>
        <dbReference type="EMBL" id="AKE59399.1"/>
    </source>
</evidence>
<dbReference type="PANTHER" id="PTHR46577">
    <property type="entry name" value="HTH-TYPE TRANSCRIPTIONAL REGULATORY PROTEIN GABR"/>
    <property type="match status" value="1"/>
</dbReference>
<evidence type="ECO:0000259" key="6">
    <source>
        <dbReference type="PROSITE" id="PS50949"/>
    </source>
</evidence>
<keyword evidence="4" id="KW-0238">DNA-binding</keyword>
<dbReference type="PROSITE" id="PS50949">
    <property type="entry name" value="HTH_GNTR"/>
    <property type="match status" value="1"/>
</dbReference>
<comment type="similarity">
    <text evidence="1">In the C-terminal section; belongs to the class-I pyridoxal-phosphate-dependent aminotransferase family.</text>
</comment>
<dbReference type="GO" id="GO:0003700">
    <property type="term" value="F:DNA-binding transcription factor activity"/>
    <property type="evidence" value="ECO:0007669"/>
    <property type="project" value="InterPro"/>
</dbReference>
<evidence type="ECO:0000256" key="1">
    <source>
        <dbReference type="ARBA" id="ARBA00005384"/>
    </source>
</evidence>
<dbReference type="HOGENOM" id="CLU_017584_0_0_6"/>